<dbReference type="Proteomes" id="UP000178129">
    <property type="component" value="Unassembled WGS sequence"/>
</dbReference>
<sequence length="204" mass="23065">MILLDHGGAENWRWISAFKDIMVKIKAADDLHKEFIVLPFFQAPTLKGIDSLVNCEFGPELEQSLEGLEKTQIKKVRNSYSSTPKMLKINCPLVSQVSKSTVYLKLTRPDHVSKEVLELTQQHNITSSQHAGIILNLETGTELNGLDELMADQKLDIIMTLLDRRPYGMVMIASPGSEGKMLQEMNAWEATVATWLHQLQIYKI</sequence>
<name>A0A1E1L0Y0_9HELO</name>
<organism evidence="1 2">
    <name type="scientific">Rhynchosporium graminicola</name>
    <dbReference type="NCBI Taxonomy" id="2792576"/>
    <lineage>
        <taxon>Eukaryota</taxon>
        <taxon>Fungi</taxon>
        <taxon>Dikarya</taxon>
        <taxon>Ascomycota</taxon>
        <taxon>Pezizomycotina</taxon>
        <taxon>Leotiomycetes</taxon>
        <taxon>Helotiales</taxon>
        <taxon>Ploettnerulaceae</taxon>
        <taxon>Rhynchosporium</taxon>
    </lineage>
</organism>
<dbReference type="EMBL" id="FJUW01000031">
    <property type="protein sequence ID" value="CZT04173.1"/>
    <property type="molecule type" value="Genomic_DNA"/>
</dbReference>
<comment type="caution">
    <text evidence="1">The sequence shown here is derived from an EMBL/GenBank/DDBJ whole genome shotgun (WGS) entry which is preliminary data.</text>
</comment>
<dbReference type="AlphaFoldDB" id="A0A1E1L0Y0"/>
<dbReference type="InParanoid" id="A0A1E1L0Y0"/>
<proteinExistence type="predicted"/>
<evidence type="ECO:0000313" key="2">
    <source>
        <dbReference type="Proteomes" id="UP000178129"/>
    </source>
</evidence>
<protein>
    <submittedName>
        <fullName evidence="1">Uncharacterized protein</fullName>
    </submittedName>
</protein>
<reference evidence="2" key="1">
    <citation type="submission" date="2016-03" db="EMBL/GenBank/DDBJ databases">
        <authorList>
            <person name="Ploux O."/>
        </authorList>
    </citation>
    <scope>NUCLEOTIDE SEQUENCE [LARGE SCALE GENOMIC DNA]</scope>
    <source>
        <strain evidence="2">UK7</strain>
    </source>
</reference>
<evidence type="ECO:0000313" key="1">
    <source>
        <dbReference type="EMBL" id="CZT04173.1"/>
    </source>
</evidence>
<keyword evidence="2" id="KW-1185">Reference proteome</keyword>
<accession>A0A1E1L0Y0</accession>
<gene>
    <name evidence="1" type="ORF">RCO7_10810</name>
</gene>